<dbReference type="InterPro" id="IPR006538">
    <property type="entry name" value="CobT"/>
</dbReference>
<dbReference type="PIRSF" id="PIRSF031715">
    <property type="entry name" value="Cob_chel_CobT"/>
    <property type="match status" value="1"/>
</dbReference>
<keyword evidence="3" id="KW-1185">Reference proteome</keyword>
<dbReference type="PANTHER" id="PTHR41248:SF1">
    <property type="entry name" value="NORD PROTEIN"/>
    <property type="match status" value="1"/>
</dbReference>
<sequence length="578" mass="65033">MSNLAQQQARRQQRVEELCAASIRALSGHPDLHFRGKVLYQGERSLPMHAPHHRIDTAVASFADCRAAADGMALRLMYSDAKLHQTHCPPKPVARLVFELLEQLRVEALVPAQLTGIAANVEDRFMRWSQDFHRSGHTESSSGILIYTVAQMCWSRLNARQVLEETEDFIESTRFSLASSMGTSLSGLRRTRHQQVDFIPHALAIAELVDGIIEAQRAEQGADDDNSSDEDQDAQSSFALLLDFDQDGDDSDGFATARSGASRAYGENQQGYQVYTSAYDREVKATSLIRAAQLEEYRERLDKGISEQGINIQRLARQLAAILATPQRDGWLYGEEEGRIDGRRLAQLVSSPTERRLFYQERQRPVADCVVSILIDCSGSMRHQIEPIAMLADCLIRALDMIGASSELLGFTTNTWNGGKPYKEWMRQGRPPYPGRLNETCHLVFKEANRGWRRSRRDVAALLKGDLFREGVDGEAVDWACNRLLACSEERKILIVISDGSPADSATNLTNDAYYLDNHLKEVLARRERQNEIYILGLGVGLDLSPFYRHCLATDMSQALDSHLFDEIVQLIGHRKRR</sequence>
<dbReference type="InterPro" id="IPR036465">
    <property type="entry name" value="vWFA_dom_sf"/>
</dbReference>
<dbReference type="InterPro" id="IPR051928">
    <property type="entry name" value="NorD/CobT"/>
</dbReference>
<dbReference type="Pfam" id="PF11775">
    <property type="entry name" value="CobT_C"/>
    <property type="match status" value="1"/>
</dbReference>
<dbReference type="RefSeq" id="WP_087037348.1">
    <property type="nucleotide sequence ID" value="NZ_CP021377.1"/>
</dbReference>
<dbReference type="AlphaFoldDB" id="A0A1Y0D753"/>
<dbReference type="Proteomes" id="UP000243937">
    <property type="component" value="Chromosome"/>
</dbReference>
<dbReference type="SUPFAM" id="SSF53300">
    <property type="entry name" value="vWA-like"/>
    <property type="match status" value="1"/>
</dbReference>
<accession>A0A1Y0D753</accession>
<dbReference type="PANTHER" id="PTHR41248">
    <property type="entry name" value="NORD PROTEIN"/>
    <property type="match status" value="1"/>
</dbReference>
<evidence type="ECO:0000313" key="2">
    <source>
        <dbReference type="EMBL" id="ART83134.1"/>
    </source>
</evidence>
<name>A0A1Y0D753_9GAMM</name>
<dbReference type="Pfam" id="PF06213">
    <property type="entry name" value="CobT"/>
    <property type="match status" value="1"/>
</dbReference>
<dbReference type="InterPro" id="IPR025861">
    <property type="entry name" value="CobT_VWA_dom"/>
</dbReference>
<proteinExistence type="predicted"/>
<dbReference type="GO" id="GO:0009236">
    <property type="term" value="P:cobalamin biosynthetic process"/>
    <property type="evidence" value="ECO:0007669"/>
    <property type="project" value="InterPro"/>
</dbReference>
<evidence type="ECO:0000259" key="1">
    <source>
        <dbReference type="Pfam" id="PF11775"/>
    </source>
</evidence>
<protein>
    <submittedName>
        <fullName evidence="2">Cobalt chelatase</fullName>
    </submittedName>
</protein>
<reference evidence="2 3" key="1">
    <citation type="journal article" date="2014" name="Int. J. Syst. Evol. Microbiol.">
        <title>Oceanisphaera profunda sp. nov., a marine bacterium isolated from deep-sea sediment, and emended description of the genus Oceanisphaera.</title>
        <authorList>
            <person name="Xu Z."/>
            <person name="Zhang X.Y."/>
            <person name="Su H.N."/>
            <person name="Yu Z.C."/>
            <person name="Liu C."/>
            <person name="Li H."/>
            <person name="Chen X.L."/>
            <person name="Song X.Y."/>
            <person name="Xie B.B."/>
            <person name="Qin Q.L."/>
            <person name="Zhou B.C."/>
            <person name="Shi M."/>
            <person name="Huang Y."/>
            <person name="Zhang Y.Z."/>
        </authorList>
    </citation>
    <scope>NUCLEOTIDE SEQUENCE [LARGE SCALE GENOMIC DNA]</scope>
    <source>
        <strain evidence="2 3">SM1222</strain>
    </source>
</reference>
<dbReference type="KEGG" id="opf:CBP31_11335"/>
<gene>
    <name evidence="2" type="ORF">CBP31_11335</name>
</gene>
<dbReference type="EMBL" id="CP021377">
    <property type="protein sequence ID" value="ART83134.1"/>
    <property type="molecule type" value="Genomic_DNA"/>
</dbReference>
<organism evidence="2 3">
    <name type="scientific">Oceanisphaera profunda</name>
    <dbReference type="NCBI Taxonomy" id="1416627"/>
    <lineage>
        <taxon>Bacteria</taxon>
        <taxon>Pseudomonadati</taxon>
        <taxon>Pseudomonadota</taxon>
        <taxon>Gammaproteobacteria</taxon>
        <taxon>Aeromonadales</taxon>
        <taxon>Aeromonadaceae</taxon>
        <taxon>Oceanisphaera</taxon>
    </lineage>
</organism>
<evidence type="ECO:0000313" key="3">
    <source>
        <dbReference type="Proteomes" id="UP000243937"/>
    </source>
</evidence>
<dbReference type="OrthoDB" id="6395027at2"/>
<feature type="domain" description="Cobalamin biosynthesis protein CobT VWA" evidence="1">
    <location>
        <begin position="358"/>
        <end position="571"/>
    </location>
</feature>